<keyword evidence="3" id="KW-1185">Reference proteome</keyword>
<keyword evidence="1" id="KW-0812">Transmembrane</keyword>
<dbReference type="GeneID" id="98669646"/>
<dbReference type="RefSeq" id="WP_022732786.1">
    <property type="nucleotide sequence ID" value="NZ_NXGX01000003.1"/>
</dbReference>
<evidence type="ECO:0000313" key="2">
    <source>
        <dbReference type="EMBL" id="PKR59055.1"/>
    </source>
</evidence>
<protein>
    <recommendedName>
        <fullName evidence="4">Glycine zipper domain-containing protein</fullName>
    </recommendedName>
</protein>
<dbReference type="PROSITE" id="PS51257">
    <property type="entry name" value="PROKAR_LIPOPROTEIN"/>
    <property type="match status" value="1"/>
</dbReference>
<keyword evidence="1" id="KW-0472">Membrane</keyword>
<evidence type="ECO:0008006" key="4">
    <source>
        <dbReference type="Google" id="ProtNLM"/>
    </source>
</evidence>
<comment type="caution">
    <text evidence="2">The sequence shown here is derived from an EMBL/GenBank/DDBJ whole genome shotgun (WGS) entry which is preliminary data.</text>
</comment>
<dbReference type="AlphaFoldDB" id="A0A2N3L8A9"/>
<proteinExistence type="predicted"/>
<sequence>MRQAAMIVVLAGALGLSGCSGLNDRNQKMLSGAAIGAGVGAVGTVLTGGCVTCGTVIGGAVGTGVGYIMHENEEARK</sequence>
<dbReference type="EMBL" id="NXGX01000003">
    <property type="protein sequence ID" value="PKR59055.1"/>
    <property type="molecule type" value="Genomic_DNA"/>
</dbReference>
<evidence type="ECO:0000313" key="3">
    <source>
        <dbReference type="Proteomes" id="UP000233332"/>
    </source>
</evidence>
<name>A0A2N3L8A9_9PROT</name>
<keyword evidence="1" id="KW-1133">Transmembrane helix</keyword>
<gene>
    <name evidence="2" type="ORF">COO92_09485</name>
</gene>
<accession>A0A2N3L8A9</accession>
<evidence type="ECO:0000256" key="1">
    <source>
        <dbReference type="SAM" id="Phobius"/>
    </source>
</evidence>
<dbReference type="Proteomes" id="UP000233332">
    <property type="component" value="Unassembled WGS sequence"/>
</dbReference>
<organism evidence="2 3">
    <name type="scientific">Thalassospira lohafexi</name>
    <dbReference type="NCBI Taxonomy" id="744227"/>
    <lineage>
        <taxon>Bacteria</taxon>
        <taxon>Pseudomonadati</taxon>
        <taxon>Pseudomonadota</taxon>
        <taxon>Alphaproteobacteria</taxon>
        <taxon>Rhodospirillales</taxon>
        <taxon>Thalassospiraceae</taxon>
        <taxon>Thalassospira</taxon>
    </lineage>
</organism>
<reference evidence="2 3" key="1">
    <citation type="submission" date="2017-09" db="EMBL/GenBank/DDBJ databases">
        <title>Biodiversity and function of Thalassospira species in the particle-attached aromatic-hydrocarbon-degrading consortia from the surface seawater of the China South Sea.</title>
        <authorList>
            <person name="Dong C."/>
            <person name="Lai Q."/>
            <person name="Shao Z."/>
        </authorList>
    </citation>
    <scope>NUCLEOTIDE SEQUENCE [LARGE SCALE GENOMIC DNA]</scope>
    <source>
        <strain evidence="2 3">139Z-12</strain>
    </source>
</reference>
<feature type="transmembrane region" description="Helical" evidence="1">
    <location>
        <begin position="45"/>
        <end position="69"/>
    </location>
</feature>